<keyword evidence="4" id="KW-0479">Metal-binding</keyword>
<sequence>MGGHADNGPGSEPLSVPQIVKKASAFDYNDTVRLRYWLRTADTLLKEADIYEREGNDQQTYFLLFRHAILVFEKLNSHPDSKQPETKDALNEANKAVSRNLAKLEALKPRITKRYNQFQELAEKHKAQREDLERSRKTSRIGASLAQGFETLEPGQNDNLAVKLAQKEIRRRDATRKGLPDSSWFRGGLSRRNTGESDVDDLSQSIVEARRRNDETFSNRSSSESSGKLAIKTAPYRYPNVPKKSTLLESWGEAITKPLASNWAMQSPTRDSMRSAEVPPQRPPKLGTDRQVPPPRPAKEFEIQELDSSPALPPRPSKVASLSSFSLSDSSEQLSPISRESTSTPPIQEINSSDYAFKPSAYLENGTPLRTIFLPPTLRTTFLAVAAPNTRMNLETCGILCGTLISNALFVSKLVIPKQKSTSDTCETTDEEELFGYCDEHDLMVLGWIHTHPTQSCFMSSRDLHTHCGYQVMMPESIAIVCAPARNPAWGVFRLTDPPGMKTVLNCRQTGLFHPHGESNIYTDATRPGHVCELKGLEFEVVDLR</sequence>
<evidence type="ECO:0000256" key="9">
    <source>
        <dbReference type="SAM" id="MobiDB-lite"/>
    </source>
</evidence>
<evidence type="ECO:0000256" key="5">
    <source>
        <dbReference type="ARBA" id="ARBA00022786"/>
    </source>
</evidence>
<dbReference type="OrthoDB" id="3640at2759"/>
<dbReference type="AlphaFoldDB" id="A0A9P4S6B2"/>
<keyword evidence="3" id="KW-0645">Protease</keyword>
<organism evidence="11 12">
    <name type="scientific">Patellaria atrata CBS 101060</name>
    <dbReference type="NCBI Taxonomy" id="1346257"/>
    <lineage>
        <taxon>Eukaryota</taxon>
        <taxon>Fungi</taxon>
        <taxon>Dikarya</taxon>
        <taxon>Ascomycota</taxon>
        <taxon>Pezizomycotina</taxon>
        <taxon>Dothideomycetes</taxon>
        <taxon>Dothideomycetes incertae sedis</taxon>
        <taxon>Patellariales</taxon>
        <taxon>Patellariaceae</taxon>
        <taxon>Patellaria</taxon>
    </lineage>
</organism>
<feature type="domain" description="MPN" evidence="10">
    <location>
        <begin position="371"/>
        <end position="499"/>
    </location>
</feature>
<accession>A0A9P4S6B2</accession>
<dbReference type="CDD" id="cd08066">
    <property type="entry name" value="MPN_AMSH_like"/>
    <property type="match status" value="1"/>
</dbReference>
<dbReference type="Pfam" id="PF08969">
    <property type="entry name" value="USP8_dimer"/>
    <property type="match status" value="1"/>
</dbReference>
<dbReference type="InterPro" id="IPR000555">
    <property type="entry name" value="JAMM/MPN+_dom"/>
</dbReference>
<dbReference type="GO" id="GO:0005768">
    <property type="term" value="C:endosome"/>
    <property type="evidence" value="ECO:0007669"/>
    <property type="project" value="TreeGrafter"/>
</dbReference>
<evidence type="ECO:0000256" key="3">
    <source>
        <dbReference type="ARBA" id="ARBA00022670"/>
    </source>
</evidence>
<protein>
    <recommendedName>
        <fullName evidence="10">MPN domain-containing protein</fullName>
    </recommendedName>
</protein>
<comment type="cofactor">
    <cofactor evidence="1">
        <name>Zn(2+)</name>
        <dbReference type="ChEBI" id="CHEBI:29105"/>
    </cofactor>
</comment>
<evidence type="ECO:0000256" key="4">
    <source>
        <dbReference type="ARBA" id="ARBA00022723"/>
    </source>
</evidence>
<evidence type="ECO:0000259" key="10">
    <source>
        <dbReference type="PROSITE" id="PS50249"/>
    </source>
</evidence>
<dbReference type="Gene3D" id="3.40.140.10">
    <property type="entry name" value="Cytidine Deaminase, domain 2"/>
    <property type="match status" value="1"/>
</dbReference>
<evidence type="ECO:0000256" key="1">
    <source>
        <dbReference type="ARBA" id="ARBA00001947"/>
    </source>
</evidence>
<feature type="compositionally biased region" description="Low complexity" evidence="9">
    <location>
        <begin position="317"/>
        <end position="338"/>
    </location>
</feature>
<dbReference type="Gene3D" id="1.20.58.80">
    <property type="entry name" value="Phosphotransferase system, lactose/cellobiose-type IIA subunit"/>
    <property type="match status" value="1"/>
</dbReference>
<keyword evidence="8" id="KW-0482">Metalloprotease</keyword>
<dbReference type="SMART" id="SM00232">
    <property type="entry name" value="JAB_MPN"/>
    <property type="match status" value="1"/>
</dbReference>
<dbReference type="GO" id="GO:0046872">
    <property type="term" value="F:metal ion binding"/>
    <property type="evidence" value="ECO:0007669"/>
    <property type="project" value="UniProtKB-KW"/>
</dbReference>
<gene>
    <name evidence="11" type="ORF">M501DRAFT_941132</name>
</gene>
<keyword evidence="6" id="KW-0378">Hydrolase</keyword>
<evidence type="ECO:0000313" key="12">
    <source>
        <dbReference type="Proteomes" id="UP000799429"/>
    </source>
</evidence>
<keyword evidence="12" id="KW-1185">Reference proteome</keyword>
<evidence type="ECO:0000256" key="8">
    <source>
        <dbReference type="ARBA" id="ARBA00023049"/>
    </source>
</evidence>
<feature type="region of interest" description="Disordered" evidence="9">
    <location>
        <begin position="262"/>
        <end position="351"/>
    </location>
</feature>
<dbReference type="SUPFAM" id="SSF102712">
    <property type="entry name" value="JAB1/MPN domain"/>
    <property type="match status" value="1"/>
</dbReference>
<feature type="region of interest" description="Disordered" evidence="9">
    <location>
        <begin position="173"/>
        <end position="203"/>
    </location>
</feature>
<dbReference type="Proteomes" id="UP000799429">
    <property type="component" value="Unassembled WGS sequence"/>
</dbReference>
<comment type="caution">
    <text evidence="11">The sequence shown here is derived from an EMBL/GenBank/DDBJ whole genome shotgun (WGS) entry which is preliminary data.</text>
</comment>
<dbReference type="GO" id="GO:0070536">
    <property type="term" value="P:protein K63-linked deubiquitination"/>
    <property type="evidence" value="ECO:0007669"/>
    <property type="project" value="InterPro"/>
</dbReference>
<reference evidence="11" key="1">
    <citation type="journal article" date="2020" name="Stud. Mycol.">
        <title>101 Dothideomycetes genomes: a test case for predicting lifestyles and emergence of pathogens.</title>
        <authorList>
            <person name="Haridas S."/>
            <person name="Albert R."/>
            <person name="Binder M."/>
            <person name="Bloem J."/>
            <person name="Labutti K."/>
            <person name="Salamov A."/>
            <person name="Andreopoulos B."/>
            <person name="Baker S."/>
            <person name="Barry K."/>
            <person name="Bills G."/>
            <person name="Bluhm B."/>
            <person name="Cannon C."/>
            <person name="Castanera R."/>
            <person name="Culley D."/>
            <person name="Daum C."/>
            <person name="Ezra D."/>
            <person name="Gonzalez J."/>
            <person name="Henrissat B."/>
            <person name="Kuo A."/>
            <person name="Liang C."/>
            <person name="Lipzen A."/>
            <person name="Lutzoni F."/>
            <person name="Magnuson J."/>
            <person name="Mondo S."/>
            <person name="Nolan M."/>
            <person name="Ohm R."/>
            <person name="Pangilinan J."/>
            <person name="Park H.-J."/>
            <person name="Ramirez L."/>
            <person name="Alfaro M."/>
            <person name="Sun H."/>
            <person name="Tritt A."/>
            <person name="Yoshinaga Y."/>
            <person name="Zwiers L.-H."/>
            <person name="Turgeon B."/>
            <person name="Goodwin S."/>
            <person name="Spatafora J."/>
            <person name="Crous P."/>
            <person name="Grigoriev I."/>
        </authorList>
    </citation>
    <scope>NUCLEOTIDE SEQUENCE</scope>
    <source>
        <strain evidence="11">CBS 101060</strain>
    </source>
</reference>
<keyword evidence="5" id="KW-0833">Ubl conjugation pathway</keyword>
<dbReference type="InterPro" id="IPR037518">
    <property type="entry name" value="MPN"/>
</dbReference>
<evidence type="ECO:0000256" key="6">
    <source>
        <dbReference type="ARBA" id="ARBA00022801"/>
    </source>
</evidence>
<dbReference type="GO" id="GO:0061578">
    <property type="term" value="F:K63-linked deubiquitinase activity"/>
    <property type="evidence" value="ECO:0007669"/>
    <property type="project" value="InterPro"/>
</dbReference>
<feature type="compositionally biased region" description="Polar residues" evidence="9">
    <location>
        <begin position="339"/>
        <end position="351"/>
    </location>
</feature>
<comment type="similarity">
    <text evidence="2">Belongs to the peptidase M67C family.</text>
</comment>
<dbReference type="PANTHER" id="PTHR12947">
    <property type="entry name" value="AMSH-LIKE PROTEASE"/>
    <property type="match status" value="1"/>
</dbReference>
<dbReference type="FunFam" id="3.40.140.10:FF:000033">
    <property type="entry name" value="AMSH-like protease sst2"/>
    <property type="match status" value="1"/>
</dbReference>
<dbReference type="GO" id="GO:0016020">
    <property type="term" value="C:membrane"/>
    <property type="evidence" value="ECO:0007669"/>
    <property type="project" value="TreeGrafter"/>
</dbReference>
<dbReference type="EMBL" id="MU006106">
    <property type="protein sequence ID" value="KAF2835848.1"/>
    <property type="molecule type" value="Genomic_DNA"/>
</dbReference>
<name>A0A9P4S6B2_9PEZI</name>
<evidence type="ECO:0000313" key="11">
    <source>
        <dbReference type="EMBL" id="KAF2835848.1"/>
    </source>
</evidence>
<dbReference type="SUPFAM" id="SSF140856">
    <property type="entry name" value="USP8 N-terminal domain-like"/>
    <property type="match status" value="1"/>
</dbReference>
<proteinExistence type="inferred from homology"/>
<dbReference type="PROSITE" id="PS50249">
    <property type="entry name" value="MPN"/>
    <property type="match status" value="1"/>
</dbReference>
<evidence type="ECO:0000256" key="7">
    <source>
        <dbReference type="ARBA" id="ARBA00022833"/>
    </source>
</evidence>
<dbReference type="Pfam" id="PF01398">
    <property type="entry name" value="JAB"/>
    <property type="match status" value="1"/>
</dbReference>
<dbReference type="GO" id="GO:0006508">
    <property type="term" value="P:proteolysis"/>
    <property type="evidence" value="ECO:0007669"/>
    <property type="project" value="UniProtKB-KW"/>
</dbReference>
<dbReference type="InterPro" id="IPR015063">
    <property type="entry name" value="USP8_dimer"/>
</dbReference>
<keyword evidence="7" id="KW-0862">Zinc</keyword>
<evidence type="ECO:0000256" key="2">
    <source>
        <dbReference type="ARBA" id="ARBA00010981"/>
    </source>
</evidence>
<dbReference type="InterPro" id="IPR044098">
    <property type="entry name" value="STAMBP/STALP-like_MPN"/>
</dbReference>
<dbReference type="PANTHER" id="PTHR12947:SF13">
    <property type="entry name" value="FI19924P1"/>
    <property type="match status" value="1"/>
</dbReference>
<dbReference type="GO" id="GO:0140492">
    <property type="term" value="F:metal-dependent deubiquitinase activity"/>
    <property type="evidence" value="ECO:0007669"/>
    <property type="project" value="InterPro"/>
</dbReference>